<dbReference type="Proteomes" id="UP000005222">
    <property type="component" value="Chromosome G"/>
</dbReference>
<reference evidence="12" key="1">
    <citation type="submission" date="2011-10" db="EMBL/GenBank/DDBJ databases">
        <authorList>
            <person name="Genoscope - CEA"/>
        </authorList>
    </citation>
    <scope>NUCLEOTIDE SEQUENCE</scope>
</reference>
<dbReference type="EMBL" id="FO082052">
    <property type="protein sequence ID" value="CCE81182.1"/>
    <property type="molecule type" value="Genomic_DNA"/>
</dbReference>
<dbReference type="NCBIfam" id="TIGR00457">
    <property type="entry name" value="asnS"/>
    <property type="match status" value="1"/>
</dbReference>
<keyword evidence="6" id="KW-0648">Protein biosynthesis</keyword>
<dbReference type="Gene3D" id="3.30.930.10">
    <property type="entry name" value="Bira Bifunctional Protein, Domain 2"/>
    <property type="match status" value="1"/>
</dbReference>
<feature type="domain" description="Aminoacyl-transfer RNA synthetases class-II family profile" evidence="10">
    <location>
        <begin position="170"/>
        <end position="498"/>
    </location>
</feature>
<dbReference type="InterPro" id="IPR004522">
    <property type="entry name" value="Asn-tRNA-ligase"/>
</dbReference>
<dbReference type="InterPro" id="IPR004364">
    <property type="entry name" value="Aa-tRNA-synt_II"/>
</dbReference>
<dbReference type="FunFam" id="3.30.930.10:FF:000016">
    <property type="entry name" value="Asparagine--tRNA ligase"/>
    <property type="match status" value="1"/>
</dbReference>
<evidence type="ECO:0000313" key="11">
    <source>
        <dbReference type="EMBL" id="CCE80417.1"/>
    </source>
</evidence>
<dbReference type="AlphaFoldDB" id="G8YID0"/>
<dbReference type="PANTHER" id="PTHR22594:SF34">
    <property type="entry name" value="ASPARAGINE--TRNA LIGASE, MITOCHONDRIAL-RELATED"/>
    <property type="match status" value="1"/>
</dbReference>
<dbReference type="SUPFAM" id="SSF50249">
    <property type="entry name" value="Nucleic acid-binding proteins"/>
    <property type="match status" value="1"/>
</dbReference>
<dbReference type="STRING" id="559304.G8YID0"/>
<dbReference type="EMBL" id="FO082053">
    <property type="protein sequence ID" value="CCE80417.1"/>
    <property type="molecule type" value="Genomic_DNA"/>
</dbReference>
<dbReference type="InterPro" id="IPR004365">
    <property type="entry name" value="NA-bd_OB_tRNA"/>
</dbReference>
<dbReference type="GO" id="GO:0006421">
    <property type="term" value="P:asparaginyl-tRNA aminoacylation"/>
    <property type="evidence" value="ECO:0007669"/>
    <property type="project" value="InterPro"/>
</dbReference>
<dbReference type="Pfam" id="PF01336">
    <property type="entry name" value="tRNA_anti-codon"/>
    <property type="match status" value="1"/>
</dbReference>
<dbReference type="Proteomes" id="UP000005222">
    <property type="component" value="Chromosome H"/>
</dbReference>
<keyword evidence="5" id="KW-0067">ATP-binding</keyword>
<dbReference type="PANTHER" id="PTHR22594">
    <property type="entry name" value="ASPARTYL/LYSYL-TRNA SYNTHETASE"/>
    <property type="match status" value="1"/>
</dbReference>
<dbReference type="PRINTS" id="PR01042">
    <property type="entry name" value="TRNASYNTHASP"/>
</dbReference>
<dbReference type="InterPro" id="IPR006195">
    <property type="entry name" value="aa-tRNA-synth_II"/>
</dbReference>
<keyword evidence="3" id="KW-0436">Ligase</keyword>
<dbReference type="SUPFAM" id="SSF55681">
    <property type="entry name" value="Class II aaRS and biotin synthetases"/>
    <property type="match status" value="1"/>
</dbReference>
<reference evidence="13" key="2">
    <citation type="journal article" date="2012" name="G3 (Bethesda)">
        <title>Pichia sorbitophila, an interspecies yeast hybrid reveals early steps of genome resolution following polyploidization.</title>
        <authorList>
            <person name="Leh Louis V."/>
            <person name="Despons L."/>
            <person name="Friedrich A."/>
            <person name="Martin T."/>
            <person name="Durrens P."/>
            <person name="Casaregola S."/>
            <person name="Neuveglise C."/>
            <person name="Fairhead C."/>
            <person name="Marck C."/>
            <person name="Cruz J.A."/>
            <person name="Straub M.L."/>
            <person name="Kugler V."/>
            <person name="Sacerdot C."/>
            <person name="Uzunov Z."/>
            <person name="Thierry A."/>
            <person name="Weiss S."/>
            <person name="Bleykasten C."/>
            <person name="De Montigny J."/>
            <person name="Jacques N."/>
            <person name="Jung P."/>
            <person name="Lemaire M."/>
            <person name="Mallet S."/>
            <person name="Morel G."/>
            <person name="Richard G.F."/>
            <person name="Sarkar A."/>
            <person name="Savel G."/>
            <person name="Schacherer J."/>
            <person name="Seret M.L."/>
            <person name="Talla E."/>
            <person name="Samson G."/>
            <person name="Jubin C."/>
            <person name="Poulain J."/>
            <person name="Vacherie B."/>
            <person name="Barbe V."/>
            <person name="Pelletier E."/>
            <person name="Sherman D.J."/>
            <person name="Westhof E."/>
            <person name="Weissenbach J."/>
            <person name="Baret P.V."/>
            <person name="Wincker P."/>
            <person name="Gaillardin C."/>
            <person name="Dujon B."/>
            <person name="Souciet J.L."/>
        </authorList>
    </citation>
    <scope>NUCLEOTIDE SEQUENCE [LARGE SCALE GENOMIC DNA]</scope>
    <source>
        <strain evidence="13">ATCC MYA-4447 / BCRC 22081 / CBS 7064 / NBRC 10061 / NRRL Y-12695</strain>
    </source>
</reference>
<evidence type="ECO:0000256" key="7">
    <source>
        <dbReference type="ARBA" id="ARBA00023146"/>
    </source>
</evidence>
<evidence type="ECO:0000313" key="13">
    <source>
        <dbReference type="Proteomes" id="UP000005222"/>
    </source>
</evidence>
<evidence type="ECO:0000313" key="12">
    <source>
        <dbReference type="EMBL" id="CCE81182.1"/>
    </source>
</evidence>
<keyword evidence="13" id="KW-1185">Reference proteome</keyword>
<keyword evidence="7" id="KW-0030">Aminoacyl-tRNA synthetase</keyword>
<organism evidence="12 13">
    <name type="scientific">Pichia sorbitophila (strain ATCC MYA-4447 / BCRC 22081 / CBS 7064 / NBRC 10061 / NRRL Y-12695)</name>
    <name type="common">Hybrid yeast</name>
    <dbReference type="NCBI Taxonomy" id="559304"/>
    <lineage>
        <taxon>Eukaryota</taxon>
        <taxon>Fungi</taxon>
        <taxon>Dikarya</taxon>
        <taxon>Ascomycota</taxon>
        <taxon>Saccharomycotina</taxon>
        <taxon>Pichiomycetes</taxon>
        <taxon>Debaryomycetaceae</taxon>
        <taxon>Millerozyma</taxon>
    </lineage>
</organism>
<dbReference type="eggNOG" id="KOG0554">
    <property type="taxonomic scope" value="Eukaryota"/>
</dbReference>
<dbReference type="HOGENOM" id="CLU_004553_2_0_1"/>
<evidence type="ECO:0000256" key="8">
    <source>
        <dbReference type="ARBA" id="ARBA00029886"/>
    </source>
</evidence>
<dbReference type="GO" id="GO:0005524">
    <property type="term" value="F:ATP binding"/>
    <property type="evidence" value="ECO:0007669"/>
    <property type="project" value="UniProtKB-KW"/>
</dbReference>
<evidence type="ECO:0000256" key="9">
    <source>
        <dbReference type="ARBA" id="ARBA00068798"/>
    </source>
</evidence>
<dbReference type="Pfam" id="PF00152">
    <property type="entry name" value="tRNA-synt_2"/>
    <property type="match status" value="1"/>
</dbReference>
<dbReference type="PROSITE" id="PS50862">
    <property type="entry name" value="AA_TRNA_LIGASE_II"/>
    <property type="match status" value="1"/>
</dbReference>
<dbReference type="CDD" id="cd04318">
    <property type="entry name" value="EcAsnRS_like_N"/>
    <property type="match status" value="1"/>
</dbReference>
<dbReference type="InterPro" id="IPR012340">
    <property type="entry name" value="NA-bd_OB-fold"/>
</dbReference>
<dbReference type="OrthoDB" id="43906at2759"/>
<gene>
    <name evidence="12" type="primary">Piso0_003533</name>
    <name evidence="11" type="ORF">GNLVRS01_PISO0G14416g</name>
    <name evidence="12" type="ORF">GNLVRS01_PISO0H14417g</name>
</gene>
<evidence type="ECO:0000256" key="4">
    <source>
        <dbReference type="ARBA" id="ARBA00022741"/>
    </source>
</evidence>
<dbReference type="FunCoup" id="G8YID0">
    <property type="interactions" value="816"/>
</dbReference>
<evidence type="ECO:0000256" key="2">
    <source>
        <dbReference type="ARBA" id="ARBA00012816"/>
    </source>
</evidence>
<evidence type="ECO:0000256" key="1">
    <source>
        <dbReference type="ARBA" id="ARBA00008226"/>
    </source>
</evidence>
<proteinExistence type="inferred from homology"/>
<dbReference type="GO" id="GO:0004816">
    <property type="term" value="F:asparagine-tRNA ligase activity"/>
    <property type="evidence" value="ECO:0007669"/>
    <property type="project" value="UniProtKB-EC"/>
</dbReference>
<dbReference type="InterPro" id="IPR045864">
    <property type="entry name" value="aa-tRNA-synth_II/BPL/LPL"/>
</dbReference>
<evidence type="ECO:0000256" key="5">
    <source>
        <dbReference type="ARBA" id="ARBA00022840"/>
    </source>
</evidence>
<comment type="similarity">
    <text evidence="1">Belongs to the class-II aminoacyl-tRNA synthetase family.</text>
</comment>
<accession>G8YID0</accession>
<protein>
    <recommendedName>
        <fullName evidence="9">Asparagine--tRNA ligase, mitochondrial</fullName>
        <ecNumber evidence="2">6.1.1.22</ecNumber>
    </recommendedName>
    <alternativeName>
        <fullName evidence="8">Asparaginyl-tRNA synthetase</fullName>
    </alternativeName>
</protein>
<dbReference type="NCBIfam" id="NF003037">
    <property type="entry name" value="PRK03932.1"/>
    <property type="match status" value="1"/>
</dbReference>
<dbReference type="GO" id="GO:0005739">
    <property type="term" value="C:mitochondrion"/>
    <property type="evidence" value="ECO:0007669"/>
    <property type="project" value="TreeGrafter"/>
</dbReference>
<evidence type="ECO:0000259" key="10">
    <source>
        <dbReference type="PROSITE" id="PS50862"/>
    </source>
</evidence>
<dbReference type="InterPro" id="IPR002312">
    <property type="entry name" value="Asp/Asn-tRNA-synth_IIb"/>
</dbReference>
<evidence type="ECO:0000256" key="6">
    <source>
        <dbReference type="ARBA" id="ARBA00022917"/>
    </source>
</evidence>
<evidence type="ECO:0000256" key="3">
    <source>
        <dbReference type="ARBA" id="ARBA00022598"/>
    </source>
</evidence>
<dbReference type="InParanoid" id="G8YID0"/>
<sequence>MVLRSFLVRSKYRGLGPTLAGAGIGGVRYLQTVIPVNIKELFSHPPQLNSLVTARGHIKSIRHFKKVGFIDLSDGSHYRNMNVVLSSPDSTLSALNLKVGQSVSVTGQWVESKGAQKYEISYSPDDPNQELRIIGNVTESYPIQKKSHTLQFLRNVPTLRHRTSTLASVLRLRSFAETKLIEFFNAHNFIKVSPPIITSSDCEGAGEQFVVESNKKSSSAGVHPSFFGGKTYLTVSTQLHLEVLAASLNRVWTLTPCFRAEDSNTNRHLSEFWMLEAEYCYVDKLSELTDFTEDLIRYVTTSLVDQNQNSVSGASLDLLAARYKKEDKAALQRRWETILVPHRWPSVTYENAIGIINEHKPRGKADKALEWGDDISTEQEKWIAGEHFKSPVFITDYPASQKPFYMKRSEKYDPAKPTVACYDLLLPEIGELVGGSLREHNYEQLAQNMDLLHMNKEDMDWYLSTRIEGSVPHGGFGLGFERLISFLSALENVKDTIPFPRVPESCPC</sequence>
<dbReference type="GO" id="GO:0003676">
    <property type="term" value="F:nucleic acid binding"/>
    <property type="evidence" value="ECO:0007669"/>
    <property type="project" value="InterPro"/>
</dbReference>
<name>G8YID0_PICSO</name>
<dbReference type="EC" id="6.1.1.22" evidence="2"/>
<dbReference type="Gene3D" id="2.40.50.140">
    <property type="entry name" value="Nucleic acid-binding proteins"/>
    <property type="match status" value="1"/>
</dbReference>
<keyword evidence="4" id="KW-0547">Nucleotide-binding</keyword>